<dbReference type="KEGG" id="ccar:122139557"/>
<accession>A0A9Q9X1R8</accession>
<dbReference type="FunFam" id="3.30.70.270:FF:000020">
    <property type="entry name" value="Transposon Tf2-6 polyprotein-like Protein"/>
    <property type="match status" value="1"/>
</dbReference>
<dbReference type="RefSeq" id="XP_042593640.1">
    <property type="nucleotide sequence ID" value="XM_042737706.1"/>
</dbReference>
<dbReference type="Pfam" id="PF17919">
    <property type="entry name" value="RT_RNaseH_2"/>
    <property type="match status" value="1"/>
</dbReference>
<dbReference type="AlphaFoldDB" id="A0A9Q9X1R8"/>
<evidence type="ECO:0000313" key="2">
    <source>
        <dbReference type="RefSeq" id="XP_042593640.1"/>
    </source>
</evidence>
<dbReference type="InterPro" id="IPR041577">
    <property type="entry name" value="RT_RNaseH_2"/>
</dbReference>
<dbReference type="Proteomes" id="UP001155660">
    <property type="component" value="Chromosome B14"/>
</dbReference>
<dbReference type="PANTHER" id="PTHR34072:SF49">
    <property type="entry name" value="RIBONUCLEASE H"/>
    <property type="match status" value="1"/>
</dbReference>
<proteinExistence type="predicted"/>
<sequence>MPFGLCNGPATFQCHLEQIFQRLSHYGLKLRSDKCRLFQKQVKFLGHVVDKAGVHPNPGKTAAVQGWPTPATVREVRAFLGLAGYYRRFIANFSKIAQPLNALLVGIPVDKKSGTRLIEWTTTCQSAFETLKSCLTKAPVLAYADFALPFVVYTDASHQGLGAVLSQVQDGREHVIAYAS</sequence>
<evidence type="ECO:0000259" key="1">
    <source>
        <dbReference type="Pfam" id="PF17919"/>
    </source>
</evidence>
<dbReference type="PANTHER" id="PTHR34072">
    <property type="entry name" value="ENZYMATIC POLYPROTEIN-RELATED"/>
    <property type="match status" value="1"/>
</dbReference>
<gene>
    <name evidence="2" type="primary">LOC122139557</name>
</gene>
<dbReference type="OrthoDB" id="8958048at2759"/>
<dbReference type="GeneID" id="122139557"/>
<protein>
    <submittedName>
        <fullName evidence="2">Uncharacterized mitochondrial protein AtMg00860-like</fullName>
    </submittedName>
</protein>
<reference evidence="2" key="1">
    <citation type="submission" date="2025-08" db="UniProtKB">
        <authorList>
            <consortium name="RefSeq"/>
        </authorList>
    </citation>
    <scope>IDENTIFICATION</scope>
    <source>
        <tissue evidence="2">Muscle</tissue>
    </source>
</reference>
<organism evidence="2">
    <name type="scientific">Cyprinus carpio</name>
    <name type="common">Common carp</name>
    <dbReference type="NCBI Taxonomy" id="7962"/>
    <lineage>
        <taxon>Eukaryota</taxon>
        <taxon>Metazoa</taxon>
        <taxon>Chordata</taxon>
        <taxon>Craniata</taxon>
        <taxon>Vertebrata</taxon>
        <taxon>Euteleostomi</taxon>
        <taxon>Actinopterygii</taxon>
        <taxon>Neopterygii</taxon>
        <taxon>Teleostei</taxon>
        <taxon>Ostariophysi</taxon>
        <taxon>Cypriniformes</taxon>
        <taxon>Cyprinidae</taxon>
        <taxon>Cyprininae</taxon>
        <taxon>Cyprinus</taxon>
    </lineage>
</organism>
<feature type="domain" description="Reverse transcriptase/retrotransposon-derived protein RNase H-like" evidence="1">
    <location>
        <begin position="120"/>
        <end position="180"/>
    </location>
</feature>
<name>A0A9Q9X1R8_CYPCA</name>